<evidence type="ECO:0000313" key="8">
    <source>
        <dbReference type="EMBL" id="KIX13705.1"/>
    </source>
</evidence>
<keyword evidence="4" id="KW-0804">Transcription</keyword>
<sequence length="442" mass="49677">MLLVDDEAAILKTLSLLLQEAGWQVRAVAGGMEALNCLDQDIYDLMITDLRMPDLDGLSLFQKAKGKDPLLEVIFISAYADLKSAVQAVKNGAFDYIHKSFTPDELLLTVQKALEHRHLHQENRKLKRALNNRGNFQGMIAKSQEMQELADMVERVAETKATVLISGESGVGKGMVARAIHSLSTGKDKPLVTINCGAIAETLVESELFGYEKGAFTGALRTTPGKFEQAHQGTVFLDEIGELPLASQVRFLRVLQEKVIQRVGGSADLPVDVRVIAATNRNLEARVAQGKFREDLFYRLNVVHLSLPRLSQRKEDIPLLAKRFLGDYAGRYEKNLSEIDLEVLYLFMNHPWPGNVRQLQNTVERAVVMAGPQDRTLRKKHLPRGFAPVDSLAESLNRDLTLRELENLYIDRIMEREKGNKAKVARILDINRQTLYNRLKVN</sequence>
<dbReference type="PROSITE" id="PS00675">
    <property type="entry name" value="SIGMA54_INTERACT_1"/>
    <property type="match status" value="1"/>
</dbReference>
<name>A0A0D2JVT3_9BACT</name>
<dbReference type="Pfam" id="PF00158">
    <property type="entry name" value="Sigma54_activat"/>
    <property type="match status" value="1"/>
</dbReference>
<dbReference type="SUPFAM" id="SSF52540">
    <property type="entry name" value="P-loop containing nucleoside triphosphate hydrolases"/>
    <property type="match status" value="1"/>
</dbReference>
<dbReference type="SMART" id="SM00448">
    <property type="entry name" value="REC"/>
    <property type="match status" value="1"/>
</dbReference>
<dbReference type="PROSITE" id="PS50045">
    <property type="entry name" value="SIGMA54_INTERACT_4"/>
    <property type="match status" value="1"/>
</dbReference>
<keyword evidence="5" id="KW-0597">Phosphoprotein</keyword>
<dbReference type="InParanoid" id="A0A0D2JVT3"/>
<dbReference type="PATRIC" id="fig|1429043.3.peg.2583"/>
<dbReference type="GO" id="GO:0043565">
    <property type="term" value="F:sequence-specific DNA binding"/>
    <property type="evidence" value="ECO:0007669"/>
    <property type="project" value="InterPro"/>
</dbReference>
<dbReference type="InterPro" id="IPR001789">
    <property type="entry name" value="Sig_transdc_resp-reg_receiver"/>
</dbReference>
<keyword evidence="3" id="KW-0805">Transcription regulation</keyword>
<gene>
    <name evidence="8" type="ORF">X474_12125</name>
</gene>
<protein>
    <submittedName>
        <fullName evidence="8">Acetoacetate metabolism regulatory protein AtoC</fullName>
    </submittedName>
</protein>
<evidence type="ECO:0000256" key="1">
    <source>
        <dbReference type="ARBA" id="ARBA00022741"/>
    </source>
</evidence>
<dbReference type="InterPro" id="IPR011006">
    <property type="entry name" value="CheY-like_superfamily"/>
</dbReference>
<keyword evidence="9" id="KW-1185">Reference proteome</keyword>
<evidence type="ECO:0000313" key="9">
    <source>
        <dbReference type="Proteomes" id="UP000032233"/>
    </source>
</evidence>
<evidence type="ECO:0000256" key="5">
    <source>
        <dbReference type="PROSITE-ProRule" id="PRU00169"/>
    </source>
</evidence>
<accession>A0A0D2JVT3</accession>
<comment type="caution">
    <text evidence="8">The sequence shown here is derived from an EMBL/GenBank/DDBJ whole genome shotgun (WGS) entry which is preliminary data.</text>
</comment>
<dbReference type="AlphaFoldDB" id="A0A0D2JVT3"/>
<dbReference type="InterPro" id="IPR002197">
    <property type="entry name" value="HTH_Fis"/>
</dbReference>
<dbReference type="Gene3D" id="3.40.50.2300">
    <property type="match status" value="1"/>
</dbReference>
<dbReference type="Pfam" id="PF02954">
    <property type="entry name" value="HTH_8"/>
    <property type="match status" value="1"/>
</dbReference>
<dbReference type="SUPFAM" id="SSF52172">
    <property type="entry name" value="CheY-like"/>
    <property type="match status" value="1"/>
</dbReference>
<dbReference type="Gene3D" id="1.10.8.60">
    <property type="match status" value="1"/>
</dbReference>
<dbReference type="PANTHER" id="PTHR32071">
    <property type="entry name" value="TRANSCRIPTIONAL REGULATORY PROTEIN"/>
    <property type="match status" value="1"/>
</dbReference>
<feature type="modified residue" description="4-aspartylphosphate" evidence="5">
    <location>
        <position position="49"/>
    </location>
</feature>
<evidence type="ECO:0000256" key="4">
    <source>
        <dbReference type="ARBA" id="ARBA00023163"/>
    </source>
</evidence>
<dbReference type="InterPro" id="IPR058031">
    <property type="entry name" value="AAA_lid_NorR"/>
</dbReference>
<dbReference type="InterPro" id="IPR002078">
    <property type="entry name" value="Sigma_54_int"/>
</dbReference>
<dbReference type="Gene3D" id="1.10.10.60">
    <property type="entry name" value="Homeodomain-like"/>
    <property type="match status" value="1"/>
</dbReference>
<proteinExistence type="predicted"/>
<dbReference type="GO" id="GO:0005524">
    <property type="term" value="F:ATP binding"/>
    <property type="evidence" value="ECO:0007669"/>
    <property type="project" value="UniProtKB-KW"/>
</dbReference>
<dbReference type="STRING" id="1429043.X474_12125"/>
<dbReference type="InterPro" id="IPR027417">
    <property type="entry name" value="P-loop_NTPase"/>
</dbReference>
<keyword evidence="2" id="KW-0067">ATP-binding</keyword>
<dbReference type="InterPro" id="IPR009057">
    <property type="entry name" value="Homeodomain-like_sf"/>
</dbReference>
<feature type="domain" description="Sigma-54 factor interaction" evidence="6">
    <location>
        <begin position="139"/>
        <end position="368"/>
    </location>
</feature>
<evidence type="ECO:0000259" key="7">
    <source>
        <dbReference type="PROSITE" id="PS50110"/>
    </source>
</evidence>
<feature type="domain" description="Response regulatory" evidence="7">
    <location>
        <begin position="1"/>
        <end position="114"/>
    </location>
</feature>
<dbReference type="InterPro" id="IPR025662">
    <property type="entry name" value="Sigma_54_int_dom_ATP-bd_1"/>
</dbReference>
<organism evidence="8 9">
    <name type="scientific">Dethiosulfatarculus sandiegensis</name>
    <dbReference type="NCBI Taxonomy" id="1429043"/>
    <lineage>
        <taxon>Bacteria</taxon>
        <taxon>Pseudomonadati</taxon>
        <taxon>Thermodesulfobacteriota</taxon>
        <taxon>Desulfarculia</taxon>
        <taxon>Desulfarculales</taxon>
        <taxon>Desulfarculaceae</taxon>
        <taxon>Dethiosulfatarculus</taxon>
    </lineage>
</organism>
<dbReference type="InterPro" id="IPR025944">
    <property type="entry name" value="Sigma_54_int_dom_CS"/>
</dbReference>
<dbReference type="PROSITE" id="PS00688">
    <property type="entry name" value="SIGMA54_INTERACT_3"/>
    <property type="match status" value="1"/>
</dbReference>
<dbReference type="InterPro" id="IPR003593">
    <property type="entry name" value="AAA+_ATPase"/>
</dbReference>
<dbReference type="GO" id="GO:0006355">
    <property type="term" value="P:regulation of DNA-templated transcription"/>
    <property type="evidence" value="ECO:0007669"/>
    <property type="project" value="InterPro"/>
</dbReference>
<reference evidence="8 9" key="1">
    <citation type="submission" date="2013-11" db="EMBL/GenBank/DDBJ databases">
        <title>Metagenomic analysis of a methanogenic consortium involved in long chain n-alkane degradation.</title>
        <authorList>
            <person name="Davidova I.A."/>
            <person name="Callaghan A.V."/>
            <person name="Wawrik B."/>
            <person name="Pruitt S."/>
            <person name="Marks C."/>
            <person name="Duncan K.E."/>
            <person name="Suflita J.M."/>
        </authorList>
    </citation>
    <scope>NUCLEOTIDE SEQUENCE [LARGE SCALE GENOMIC DNA]</scope>
    <source>
        <strain evidence="8 9">SPR</strain>
    </source>
</reference>
<dbReference type="PROSITE" id="PS50110">
    <property type="entry name" value="RESPONSE_REGULATORY"/>
    <property type="match status" value="1"/>
</dbReference>
<dbReference type="SMART" id="SM00382">
    <property type="entry name" value="AAA"/>
    <property type="match status" value="1"/>
</dbReference>
<evidence type="ECO:0000256" key="3">
    <source>
        <dbReference type="ARBA" id="ARBA00023015"/>
    </source>
</evidence>
<evidence type="ECO:0000256" key="2">
    <source>
        <dbReference type="ARBA" id="ARBA00022840"/>
    </source>
</evidence>
<dbReference type="FunFam" id="3.40.50.300:FF:000006">
    <property type="entry name" value="DNA-binding transcriptional regulator NtrC"/>
    <property type="match status" value="1"/>
</dbReference>
<dbReference type="SUPFAM" id="SSF46689">
    <property type="entry name" value="Homeodomain-like"/>
    <property type="match status" value="1"/>
</dbReference>
<keyword evidence="1" id="KW-0547">Nucleotide-binding</keyword>
<dbReference type="CDD" id="cd00009">
    <property type="entry name" value="AAA"/>
    <property type="match status" value="1"/>
</dbReference>
<dbReference type="GO" id="GO:0000160">
    <property type="term" value="P:phosphorelay signal transduction system"/>
    <property type="evidence" value="ECO:0007669"/>
    <property type="project" value="InterPro"/>
</dbReference>
<dbReference type="Proteomes" id="UP000032233">
    <property type="component" value="Unassembled WGS sequence"/>
</dbReference>
<dbReference type="Pfam" id="PF00072">
    <property type="entry name" value="Response_reg"/>
    <property type="match status" value="1"/>
</dbReference>
<dbReference type="EMBL" id="AZAC01000014">
    <property type="protein sequence ID" value="KIX13705.1"/>
    <property type="molecule type" value="Genomic_DNA"/>
</dbReference>
<dbReference type="Gene3D" id="3.40.50.300">
    <property type="entry name" value="P-loop containing nucleotide triphosphate hydrolases"/>
    <property type="match status" value="1"/>
</dbReference>
<evidence type="ECO:0000259" key="6">
    <source>
        <dbReference type="PROSITE" id="PS50045"/>
    </source>
</evidence>
<dbReference type="Pfam" id="PF25601">
    <property type="entry name" value="AAA_lid_14"/>
    <property type="match status" value="1"/>
</dbReference>